<reference evidence="2" key="1">
    <citation type="submission" date="2021-01" db="EMBL/GenBank/DDBJ databases">
        <authorList>
            <person name="Corre E."/>
            <person name="Pelletier E."/>
            <person name="Niang G."/>
            <person name="Scheremetjew M."/>
            <person name="Finn R."/>
            <person name="Kale V."/>
            <person name="Holt S."/>
            <person name="Cochrane G."/>
            <person name="Meng A."/>
            <person name="Brown T."/>
            <person name="Cohen L."/>
        </authorList>
    </citation>
    <scope>NUCLEOTIDE SEQUENCE</scope>
</reference>
<protein>
    <submittedName>
        <fullName evidence="2">Uncharacterized protein</fullName>
    </submittedName>
</protein>
<organism evidence="2">
    <name type="scientific">Asterionellopsis glacialis</name>
    <dbReference type="NCBI Taxonomy" id="33640"/>
    <lineage>
        <taxon>Eukaryota</taxon>
        <taxon>Sar</taxon>
        <taxon>Stramenopiles</taxon>
        <taxon>Ochrophyta</taxon>
        <taxon>Bacillariophyta</taxon>
        <taxon>Fragilariophyceae</taxon>
        <taxon>Fragilariophycidae</taxon>
        <taxon>Fragilariales</taxon>
        <taxon>Fragilariaceae</taxon>
        <taxon>Asterionellopsis</taxon>
    </lineage>
</organism>
<feature type="compositionally biased region" description="Acidic residues" evidence="1">
    <location>
        <begin position="187"/>
        <end position="197"/>
    </location>
</feature>
<accession>A0A7S0L052</accession>
<dbReference type="EMBL" id="HBEX01000545">
    <property type="protein sequence ID" value="CAD8595524.1"/>
    <property type="molecule type" value="Transcribed_RNA"/>
</dbReference>
<feature type="compositionally biased region" description="Acidic residues" evidence="1">
    <location>
        <begin position="162"/>
        <end position="177"/>
    </location>
</feature>
<dbReference type="AlphaFoldDB" id="A0A7S0L052"/>
<proteinExistence type="predicted"/>
<sequence>MSESNINNRSLILAESFNLSYTVLGDGKKSKIVPLSTGALLATGDSLFGVHDESFSSLKSDDASVCWRCDFCSYVNADGASNTCSICGAERSPIEEVADNFDAQIPDEEKKLHADNSKRKHAISFDLEEKKPSADQNIEDDDFEEKKPHAGNSEVKTTISIDLEESSTADQNIEDSNFEGKEPPDEHVEDENDDDESLNPFSNHSKKRVYS</sequence>
<evidence type="ECO:0000313" key="2">
    <source>
        <dbReference type="EMBL" id="CAD8595524.1"/>
    </source>
</evidence>
<name>A0A7S0L052_9STRA</name>
<feature type="region of interest" description="Disordered" evidence="1">
    <location>
        <begin position="123"/>
        <end position="211"/>
    </location>
</feature>
<evidence type="ECO:0000256" key="1">
    <source>
        <dbReference type="SAM" id="MobiDB-lite"/>
    </source>
</evidence>
<gene>
    <name evidence="2" type="ORF">AGLA0713_LOCUS352</name>
</gene>